<feature type="region of interest" description="Disordered" evidence="1">
    <location>
        <begin position="27"/>
        <end position="47"/>
    </location>
</feature>
<gene>
    <name evidence="3" type="primary">8229861</name>
    <name evidence="2" type="ORF">Phum_PHUM228650</name>
</gene>
<evidence type="ECO:0000313" key="3">
    <source>
        <dbReference type="EnsemblMetazoa" id="PHUM228650-PA"/>
    </source>
</evidence>
<keyword evidence="4" id="KW-1185">Reference proteome</keyword>
<accession>E0VIK2</accession>
<evidence type="ECO:0000256" key="1">
    <source>
        <dbReference type="SAM" id="MobiDB-lite"/>
    </source>
</evidence>
<reference evidence="3" key="3">
    <citation type="submission" date="2021-02" db="UniProtKB">
        <authorList>
            <consortium name="EnsemblMetazoa"/>
        </authorList>
    </citation>
    <scope>IDENTIFICATION</scope>
    <source>
        <strain evidence="3">USDA</strain>
    </source>
</reference>
<dbReference type="InParanoid" id="E0VIK2"/>
<reference evidence="2" key="2">
    <citation type="submission" date="2007-04" db="EMBL/GenBank/DDBJ databases">
        <title>The genome of the human body louse.</title>
        <authorList>
            <consortium name="The Human Body Louse Genome Consortium"/>
            <person name="Kirkness E."/>
            <person name="Walenz B."/>
            <person name="Hass B."/>
            <person name="Bruggner R."/>
            <person name="Strausberg R."/>
        </authorList>
    </citation>
    <scope>NUCLEOTIDE SEQUENCE</scope>
    <source>
        <strain evidence="2">USDA</strain>
    </source>
</reference>
<dbReference type="EMBL" id="AAZO01002661">
    <property type="status" value="NOT_ANNOTATED_CDS"/>
    <property type="molecule type" value="Genomic_DNA"/>
</dbReference>
<dbReference type="Proteomes" id="UP000009046">
    <property type="component" value="Unassembled WGS sequence"/>
</dbReference>
<dbReference type="VEuPathDB" id="VectorBase:PHUM228650"/>
<dbReference type="EnsemblMetazoa" id="PHUM228650-RA">
    <property type="protein sequence ID" value="PHUM228650-PA"/>
    <property type="gene ID" value="PHUM228650"/>
</dbReference>
<reference evidence="2" key="1">
    <citation type="submission" date="2007-04" db="EMBL/GenBank/DDBJ databases">
        <title>Annotation of Pediculus humanus corporis strain USDA.</title>
        <authorList>
            <person name="Kirkness E."/>
            <person name="Hannick L."/>
            <person name="Hass B."/>
            <person name="Bruggner R."/>
            <person name="Lawson D."/>
            <person name="Bidwell S."/>
            <person name="Joardar V."/>
            <person name="Caler E."/>
            <person name="Walenz B."/>
            <person name="Inman J."/>
            <person name="Schobel S."/>
            <person name="Galinsky K."/>
            <person name="Amedeo P."/>
            <person name="Strausberg R."/>
        </authorList>
    </citation>
    <scope>NUCLEOTIDE SEQUENCE</scope>
    <source>
        <strain evidence="2">USDA</strain>
    </source>
</reference>
<sequence>MLRGIYEYIIKIDIKYFIYLKFDFSSKGTKERKKGLTCPPTDKSYEAPKSAFQPLLDDDIEKEKAKRKCLPESETKYNEIRVVQPPSPEIPKPDPVTKFSFKPENKKVCLKH</sequence>
<dbReference type="EMBL" id="DS235200">
    <property type="protein sequence ID" value="EEB13208.1"/>
    <property type="molecule type" value="Genomic_DNA"/>
</dbReference>
<dbReference type="AlphaFoldDB" id="E0VIK2"/>
<name>E0VIK2_PEDHC</name>
<dbReference type="KEGG" id="phu:Phum_PHUM228650"/>
<dbReference type="RefSeq" id="XP_002425946.1">
    <property type="nucleotide sequence ID" value="XM_002425901.1"/>
</dbReference>
<dbReference type="HOGENOM" id="CLU_2148855_0_0_1"/>
<proteinExistence type="predicted"/>
<evidence type="ECO:0000313" key="2">
    <source>
        <dbReference type="EMBL" id="EEB13208.1"/>
    </source>
</evidence>
<dbReference type="GeneID" id="8229861"/>
<protein>
    <submittedName>
        <fullName evidence="2 3">Uncharacterized protein</fullName>
    </submittedName>
</protein>
<evidence type="ECO:0000313" key="4">
    <source>
        <dbReference type="Proteomes" id="UP000009046"/>
    </source>
</evidence>
<organism>
    <name type="scientific">Pediculus humanus subsp. corporis</name>
    <name type="common">Body louse</name>
    <dbReference type="NCBI Taxonomy" id="121224"/>
    <lineage>
        <taxon>Eukaryota</taxon>
        <taxon>Metazoa</taxon>
        <taxon>Ecdysozoa</taxon>
        <taxon>Arthropoda</taxon>
        <taxon>Hexapoda</taxon>
        <taxon>Insecta</taxon>
        <taxon>Pterygota</taxon>
        <taxon>Neoptera</taxon>
        <taxon>Paraneoptera</taxon>
        <taxon>Psocodea</taxon>
        <taxon>Troctomorpha</taxon>
        <taxon>Phthiraptera</taxon>
        <taxon>Anoplura</taxon>
        <taxon>Pediculidae</taxon>
        <taxon>Pediculus</taxon>
    </lineage>
</organism>
<dbReference type="CTD" id="8229861"/>